<evidence type="ECO:0000256" key="1">
    <source>
        <dbReference type="SAM" id="MobiDB-lite"/>
    </source>
</evidence>
<proteinExistence type="predicted"/>
<name>A0A4P9Y9N9_ROZAC</name>
<sequence>MTDNDCNFVKVKTFLHMKHFVSMILENSRKRRSRSPRKKAEGRNRYISKEKEANTKKTDQEKNFPWFLLKINSSSLEDLTVKNVRKSICRRIHDWSAITIPHISPAFSQSTSIIKRLYQVIWDKKRPVQHQILYWKIVAN</sequence>
<dbReference type="AlphaFoldDB" id="A0A4P9Y9N9"/>
<evidence type="ECO:0000313" key="3">
    <source>
        <dbReference type="Proteomes" id="UP000281549"/>
    </source>
</evidence>
<dbReference type="EMBL" id="ML007356">
    <property type="protein sequence ID" value="RKP15917.1"/>
    <property type="molecule type" value="Genomic_DNA"/>
</dbReference>
<dbReference type="Proteomes" id="UP000281549">
    <property type="component" value="Unassembled WGS sequence"/>
</dbReference>
<feature type="non-terminal residue" evidence="2">
    <location>
        <position position="140"/>
    </location>
</feature>
<protein>
    <submittedName>
        <fullName evidence="2">Uncharacterized protein</fullName>
    </submittedName>
</protein>
<gene>
    <name evidence="2" type="ORF">ROZALSC1DRAFT_25887</name>
</gene>
<reference evidence="3" key="1">
    <citation type="journal article" date="2018" name="Nat. Microbiol.">
        <title>Leveraging single-cell genomics to expand the fungal tree of life.</title>
        <authorList>
            <person name="Ahrendt S.R."/>
            <person name="Quandt C.A."/>
            <person name="Ciobanu D."/>
            <person name="Clum A."/>
            <person name="Salamov A."/>
            <person name="Andreopoulos B."/>
            <person name="Cheng J.F."/>
            <person name="Woyke T."/>
            <person name="Pelin A."/>
            <person name="Henrissat B."/>
            <person name="Reynolds N.K."/>
            <person name="Benny G.L."/>
            <person name="Smith M.E."/>
            <person name="James T.Y."/>
            <person name="Grigoriev I.V."/>
        </authorList>
    </citation>
    <scope>NUCLEOTIDE SEQUENCE [LARGE SCALE GENOMIC DNA]</scope>
    <source>
        <strain evidence="3">CSF55</strain>
    </source>
</reference>
<feature type="region of interest" description="Disordered" evidence="1">
    <location>
        <begin position="27"/>
        <end position="58"/>
    </location>
</feature>
<accession>A0A4P9Y9N9</accession>
<feature type="compositionally biased region" description="Basic and acidic residues" evidence="1">
    <location>
        <begin position="38"/>
        <end position="58"/>
    </location>
</feature>
<evidence type="ECO:0000313" key="2">
    <source>
        <dbReference type="EMBL" id="RKP15917.1"/>
    </source>
</evidence>
<organism evidence="2 3">
    <name type="scientific">Rozella allomycis (strain CSF55)</name>
    <dbReference type="NCBI Taxonomy" id="988480"/>
    <lineage>
        <taxon>Eukaryota</taxon>
        <taxon>Fungi</taxon>
        <taxon>Fungi incertae sedis</taxon>
        <taxon>Cryptomycota</taxon>
        <taxon>Cryptomycota incertae sedis</taxon>
        <taxon>Rozella</taxon>
    </lineage>
</organism>